<feature type="domain" description="RCC1-like" evidence="3">
    <location>
        <begin position="126"/>
        <end position="381"/>
    </location>
</feature>
<evidence type="ECO:0000313" key="5">
    <source>
        <dbReference type="Proteomes" id="UP000199391"/>
    </source>
</evidence>
<protein>
    <submittedName>
        <fullName evidence="4">Regulator of chromosome condensation (RCC1) repeat-containing protein</fullName>
    </submittedName>
</protein>
<dbReference type="Pfam" id="PF00415">
    <property type="entry name" value="RCC1"/>
    <property type="match status" value="1"/>
</dbReference>
<name>A0A1I7K0R8_9BURK</name>
<dbReference type="Pfam" id="PF25390">
    <property type="entry name" value="WD40_RLD"/>
    <property type="match status" value="1"/>
</dbReference>
<dbReference type="AlphaFoldDB" id="A0A1I7K0R8"/>
<evidence type="ECO:0000256" key="1">
    <source>
        <dbReference type="ARBA" id="ARBA00022658"/>
    </source>
</evidence>
<dbReference type="OrthoDB" id="8577868at2"/>
<accession>A0A1I7K0R8</accession>
<dbReference type="PRINTS" id="PR00633">
    <property type="entry name" value="RCCNDNSATION"/>
</dbReference>
<keyword evidence="2" id="KW-0677">Repeat</keyword>
<dbReference type="InterPro" id="IPR000408">
    <property type="entry name" value="Reg_chr_condens"/>
</dbReference>
<evidence type="ECO:0000313" key="4">
    <source>
        <dbReference type="EMBL" id="SFU90981.1"/>
    </source>
</evidence>
<dbReference type="EMBL" id="FPBO01000014">
    <property type="protein sequence ID" value="SFU90981.1"/>
    <property type="molecule type" value="Genomic_DNA"/>
</dbReference>
<dbReference type="InterPro" id="IPR009091">
    <property type="entry name" value="RCC1/BLIP-II"/>
</dbReference>
<dbReference type="InterPro" id="IPR051553">
    <property type="entry name" value="Ran_GTPase-activating"/>
</dbReference>
<dbReference type="PROSITE" id="PS51257">
    <property type="entry name" value="PROKAR_LIPOPROTEIN"/>
    <property type="match status" value="1"/>
</dbReference>
<keyword evidence="5" id="KW-1185">Reference proteome</keyword>
<evidence type="ECO:0000256" key="2">
    <source>
        <dbReference type="ARBA" id="ARBA00022737"/>
    </source>
</evidence>
<dbReference type="PANTHER" id="PTHR45982:SF1">
    <property type="entry name" value="REGULATOR OF CHROMOSOME CONDENSATION"/>
    <property type="match status" value="1"/>
</dbReference>
<dbReference type="InterPro" id="IPR058923">
    <property type="entry name" value="RCC1-like_dom"/>
</dbReference>
<evidence type="ECO:0000259" key="3">
    <source>
        <dbReference type="Pfam" id="PF25390"/>
    </source>
</evidence>
<gene>
    <name evidence="4" type="ORF">SAMN05216552_101449</name>
</gene>
<dbReference type="PANTHER" id="PTHR45982">
    <property type="entry name" value="REGULATOR OF CHROMOSOME CONDENSATION"/>
    <property type="match status" value="1"/>
</dbReference>
<dbReference type="SUPFAM" id="SSF50985">
    <property type="entry name" value="RCC1/BLIP-II"/>
    <property type="match status" value="2"/>
</dbReference>
<organism evidence="4 5">
    <name type="scientific">Pseudoduganella namucuonensis</name>
    <dbReference type="NCBI Taxonomy" id="1035707"/>
    <lineage>
        <taxon>Bacteria</taxon>
        <taxon>Pseudomonadati</taxon>
        <taxon>Pseudomonadota</taxon>
        <taxon>Betaproteobacteria</taxon>
        <taxon>Burkholderiales</taxon>
        <taxon>Oxalobacteraceae</taxon>
        <taxon>Telluria group</taxon>
        <taxon>Pseudoduganella</taxon>
    </lineage>
</organism>
<dbReference type="Proteomes" id="UP000199391">
    <property type="component" value="Unassembled WGS sequence"/>
</dbReference>
<dbReference type="STRING" id="1035707.SAMN05216552_101449"/>
<reference evidence="5" key="1">
    <citation type="submission" date="2016-10" db="EMBL/GenBank/DDBJ databases">
        <authorList>
            <person name="Varghese N."/>
            <person name="Submissions S."/>
        </authorList>
    </citation>
    <scope>NUCLEOTIDE SEQUENCE [LARGE SCALE GENOMIC DNA]</scope>
    <source>
        <strain evidence="5">CGMCC 1.11014</strain>
    </source>
</reference>
<dbReference type="PROSITE" id="PS50012">
    <property type="entry name" value="RCC1_3"/>
    <property type="match status" value="6"/>
</dbReference>
<proteinExistence type="predicted"/>
<dbReference type="Gene3D" id="2.130.10.30">
    <property type="entry name" value="Regulator of chromosome condensation 1/beta-lactamase-inhibitor protein II"/>
    <property type="match status" value="3"/>
</dbReference>
<sequence>MTKWYGITAGMTAVLALSACGGGNGEVAGGESRHALGGAAPAPEPLVDAQRLAAGHEHVVGLGADGRVYAWGRNDAGQLGTVSGRQSDVPVLIAGMSGVKAVEAGAFATVMLKQDGTVWVLTPRGPQLVPGLVNVKAIAAGQSHVLALQGDGNVWGWGRGGNATGSATPAVVAGLSHVKAISAGQDYSVALKADGSVWTWGVNQFGQLGNGGTAYSAQPGVIVGLSNVRAVSAGEVHALALKDDGTVWGWGNNSYGQLGGTIYYARSPVAVKGLPVPVAGMSGVKSVVAGAYNSGVVNWDGGVWVWGNNHYGQLGNGSHQVSYAPLKVNAVSDAVTMAIGSGFISVLKADGAVYSFGRNNSGQLGNNTRGNSSVPTQAVGIGGFGNLNLGASVSR</sequence>
<keyword evidence="1" id="KW-0344">Guanine-nucleotide releasing factor</keyword>